<evidence type="ECO:0000313" key="3">
    <source>
        <dbReference type="Proteomes" id="UP000011566"/>
    </source>
</evidence>
<feature type="region of interest" description="Disordered" evidence="1">
    <location>
        <begin position="1"/>
        <end position="30"/>
    </location>
</feature>
<dbReference type="eggNOG" id="arCOG00578">
    <property type="taxonomic scope" value="Archaea"/>
</dbReference>
<comment type="caution">
    <text evidence="2">The sequence shown here is derived from an EMBL/GenBank/DDBJ whole genome shotgun (WGS) entry which is preliminary data.</text>
</comment>
<sequence length="224" mass="23672">MSEFDKEAERKKLEERFAEEEEDRETTERMSELLLQGATMTDVHCDECGNPLFRYDGQTFCSSCQRTVERSEGTGNAAATENTAAGNTATEPAAEPTNATQETTTRSAADQQVPATDPHDGSADVGRGSPTGTAAGRNEPSEPVSAPDQRQRAPADGTPTNGATAGMEGSGTADGLAATEASLSRTLRRQADAAERAEDLGRTRNHLAAVREAAEALDAVRSVR</sequence>
<reference evidence="2 3" key="1">
    <citation type="journal article" date="2014" name="PLoS Genet.">
        <title>Phylogenetically driven sequencing of extremely halophilic archaea reveals strategies for static and dynamic osmo-response.</title>
        <authorList>
            <person name="Becker E.A."/>
            <person name="Seitzer P.M."/>
            <person name="Tritt A."/>
            <person name="Larsen D."/>
            <person name="Krusor M."/>
            <person name="Yao A.I."/>
            <person name="Wu D."/>
            <person name="Madern D."/>
            <person name="Eisen J.A."/>
            <person name="Darling A.E."/>
            <person name="Facciotti M.T."/>
        </authorList>
    </citation>
    <scope>NUCLEOTIDE SEQUENCE [LARGE SCALE GENOMIC DNA]</scope>
    <source>
        <strain evidence="2 3">100A6</strain>
    </source>
</reference>
<dbReference type="Proteomes" id="UP000011566">
    <property type="component" value="Unassembled WGS sequence"/>
</dbReference>
<evidence type="ECO:0000256" key="1">
    <source>
        <dbReference type="SAM" id="MobiDB-lite"/>
    </source>
</evidence>
<feature type="compositionally biased region" description="Basic and acidic residues" evidence="1">
    <location>
        <begin position="1"/>
        <end position="16"/>
    </location>
</feature>
<evidence type="ECO:0000313" key="2">
    <source>
        <dbReference type="EMBL" id="EMA40125.1"/>
    </source>
</evidence>
<feature type="region of interest" description="Disordered" evidence="1">
    <location>
        <begin position="66"/>
        <end position="201"/>
    </location>
</feature>
<evidence type="ECO:0008006" key="4">
    <source>
        <dbReference type="Google" id="ProtNLM"/>
    </source>
</evidence>
<dbReference type="InterPro" id="IPR051888">
    <property type="entry name" value="UPF0148_domain"/>
</dbReference>
<dbReference type="PATRIC" id="fig|1132509.6.peg.1120"/>
<dbReference type="OrthoDB" id="26305at2157"/>
<proteinExistence type="predicted"/>
<feature type="compositionally biased region" description="Basic and acidic residues" evidence="1">
    <location>
        <begin position="189"/>
        <end position="201"/>
    </location>
</feature>
<keyword evidence="3" id="KW-1185">Reference proteome</keyword>
<dbReference type="PANTHER" id="PTHR16537:SF1">
    <property type="entry name" value="PROTEIN ZNRD2"/>
    <property type="match status" value="1"/>
</dbReference>
<protein>
    <recommendedName>
        <fullName evidence="4">Sjogrens syndrome scleroderma autoantigen 1</fullName>
    </recommendedName>
</protein>
<dbReference type="EMBL" id="AOMB01000013">
    <property type="protein sequence ID" value="EMA40125.1"/>
    <property type="molecule type" value="Genomic_DNA"/>
</dbReference>
<dbReference type="AlphaFoldDB" id="M0M6X7"/>
<dbReference type="InterPro" id="IPR009563">
    <property type="entry name" value="SSSCA1"/>
</dbReference>
<name>M0M6X7_9EURY</name>
<gene>
    <name evidence="2" type="ORF">C447_04862</name>
</gene>
<dbReference type="PANTHER" id="PTHR16537">
    <property type="entry name" value="SJOEGREN SYNDROME/SCLERODERMA AUTOANTIGEN 1"/>
    <property type="match status" value="1"/>
</dbReference>
<dbReference type="RefSeq" id="WP_007691464.1">
    <property type="nucleotide sequence ID" value="NZ_AOMB01000013.1"/>
</dbReference>
<feature type="compositionally biased region" description="Low complexity" evidence="1">
    <location>
        <begin position="73"/>
        <end position="105"/>
    </location>
</feature>
<accession>M0M6X7</accession>
<dbReference type="Pfam" id="PF06677">
    <property type="entry name" value="Auto_anti-p27"/>
    <property type="match status" value="1"/>
</dbReference>
<organism evidence="2 3">
    <name type="scientific">Halococcus hamelinensis 100A6</name>
    <dbReference type="NCBI Taxonomy" id="1132509"/>
    <lineage>
        <taxon>Archaea</taxon>
        <taxon>Methanobacteriati</taxon>
        <taxon>Methanobacteriota</taxon>
        <taxon>Stenosarchaea group</taxon>
        <taxon>Halobacteria</taxon>
        <taxon>Halobacteriales</taxon>
        <taxon>Halococcaceae</taxon>
        <taxon>Halococcus</taxon>
    </lineage>
</organism>